<organism evidence="1 2">
    <name type="scientific">Dentiscutata erythropus</name>
    <dbReference type="NCBI Taxonomy" id="1348616"/>
    <lineage>
        <taxon>Eukaryota</taxon>
        <taxon>Fungi</taxon>
        <taxon>Fungi incertae sedis</taxon>
        <taxon>Mucoromycota</taxon>
        <taxon>Glomeromycotina</taxon>
        <taxon>Glomeromycetes</taxon>
        <taxon>Diversisporales</taxon>
        <taxon>Gigasporaceae</taxon>
        <taxon>Dentiscutata</taxon>
    </lineage>
</organism>
<evidence type="ECO:0000313" key="1">
    <source>
        <dbReference type="EMBL" id="CAG8690303.1"/>
    </source>
</evidence>
<reference evidence="1" key="1">
    <citation type="submission" date="2021-06" db="EMBL/GenBank/DDBJ databases">
        <authorList>
            <person name="Kallberg Y."/>
            <person name="Tangrot J."/>
            <person name="Rosling A."/>
        </authorList>
    </citation>
    <scope>NUCLEOTIDE SEQUENCE</scope>
    <source>
        <strain evidence="1">MA453B</strain>
    </source>
</reference>
<dbReference type="Proteomes" id="UP000789405">
    <property type="component" value="Unassembled WGS sequence"/>
</dbReference>
<gene>
    <name evidence="1" type="ORF">DERYTH_LOCUS12330</name>
</gene>
<dbReference type="OrthoDB" id="2430995at2759"/>
<name>A0A9N9HM16_9GLOM</name>
<comment type="caution">
    <text evidence="1">The sequence shown here is derived from an EMBL/GenBank/DDBJ whole genome shotgun (WGS) entry which is preliminary data.</text>
</comment>
<keyword evidence="2" id="KW-1185">Reference proteome</keyword>
<dbReference type="AlphaFoldDB" id="A0A9N9HM16"/>
<protein>
    <submittedName>
        <fullName evidence="1">13899_t:CDS:1</fullName>
    </submittedName>
</protein>
<feature type="non-terminal residue" evidence="1">
    <location>
        <position position="63"/>
    </location>
</feature>
<accession>A0A9N9HM16</accession>
<sequence length="63" mass="7103">NLNSQEILFGQSGFISEWDKNFDKILKQLINKYSNKSFGIEEINAEILTTVESGCQVNPPNVV</sequence>
<dbReference type="EMBL" id="CAJVPY010008021">
    <property type="protein sequence ID" value="CAG8690303.1"/>
    <property type="molecule type" value="Genomic_DNA"/>
</dbReference>
<proteinExistence type="predicted"/>
<evidence type="ECO:0000313" key="2">
    <source>
        <dbReference type="Proteomes" id="UP000789405"/>
    </source>
</evidence>